<name>A0A1H1RLW5_9ACTN</name>
<feature type="region of interest" description="Disordered" evidence="1">
    <location>
        <begin position="1"/>
        <end position="51"/>
    </location>
</feature>
<dbReference type="SUPFAM" id="SSF56112">
    <property type="entry name" value="Protein kinase-like (PK-like)"/>
    <property type="match status" value="1"/>
</dbReference>
<dbReference type="STRING" id="117157.SAMN04489717_2468"/>
<protein>
    <submittedName>
        <fullName evidence="3">Phosphotransferase enzyme family protein</fullName>
    </submittedName>
</protein>
<dbReference type="OrthoDB" id="3816435at2"/>
<evidence type="ECO:0000313" key="3">
    <source>
        <dbReference type="EMBL" id="SDS36751.1"/>
    </source>
</evidence>
<dbReference type="Pfam" id="PF01636">
    <property type="entry name" value="APH"/>
    <property type="match status" value="1"/>
</dbReference>
<sequence>MPHRDEDRSAAEPPQPARFGPIREVPPSGVLRAMPGSGSATTWRSDRFGGDEDRYPNGGIWRFTADPLSPEPSGVPFSTMVKRTGPGHLGTDPVWRGRPDPGDPQWWGREAAFYESDLATSGWAPGVRAARCYAVDDHDGCRDVWLETVDVPATMDICVRATAGLARWQVATAGAEHPWLSEDWIPTHVRRRGLDNARTLAHPAWPSAIERGLDPDLRDAVADRTTDPAEIRQLLQGFPHVLTHYDFHNANIGTVGEDVVIIDWAYVGRGPVGHDAGHLAADVAGRELPPDKVWDLLRSAYCDALTEAGWAGDLAVVRRSMTTSNALRLGWQIDHVLSIVDDLPDDAIPIANARLRLFAELQSSPEMARAR</sequence>
<dbReference type="GO" id="GO:0016740">
    <property type="term" value="F:transferase activity"/>
    <property type="evidence" value="ECO:0007669"/>
    <property type="project" value="UniProtKB-KW"/>
</dbReference>
<gene>
    <name evidence="3" type="ORF">SAMN04489717_2468</name>
</gene>
<evidence type="ECO:0000256" key="1">
    <source>
        <dbReference type="SAM" id="MobiDB-lite"/>
    </source>
</evidence>
<keyword evidence="3" id="KW-0808">Transferase</keyword>
<keyword evidence="4" id="KW-1185">Reference proteome</keyword>
<dbReference type="AlphaFoldDB" id="A0A1H1RLW5"/>
<reference evidence="3 4" key="1">
    <citation type="submission" date="2016-10" db="EMBL/GenBank/DDBJ databases">
        <authorList>
            <person name="de Groot N.N."/>
        </authorList>
    </citation>
    <scope>NUCLEOTIDE SEQUENCE [LARGE SCALE GENOMIC DNA]</scope>
    <source>
        <strain evidence="3 4">DSM 22024</strain>
    </source>
</reference>
<evidence type="ECO:0000259" key="2">
    <source>
        <dbReference type="Pfam" id="PF01636"/>
    </source>
</evidence>
<feature type="domain" description="Aminoglycoside phosphotransferase" evidence="2">
    <location>
        <begin position="151"/>
        <end position="290"/>
    </location>
</feature>
<feature type="compositionally biased region" description="Basic and acidic residues" evidence="1">
    <location>
        <begin position="1"/>
        <end position="10"/>
    </location>
</feature>
<dbReference type="InterPro" id="IPR011009">
    <property type="entry name" value="Kinase-like_dom_sf"/>
</dbReference>
<accession>A0A1H1RLW5</accession>
<dbReference type="Proteomes" id="UP000198983">
    <property type="component" value="Chromosome I"/>
</dbReference>
<dbReference type="InterPro" id="IPR002575">
    <property type="entry name" value="Aminoglycoside_PTrfase"/>
</dbReference>
<organism evidence="3 4">
    <name type="scientific">Actinopolymorpha singaporensis</name>
    <dbReference type="NCBI Taxonomy" id="117157"/>
    <lineage>
        <taxon>Bacteria</taxon>
        <taxon>Bacillati</taxon>
        <taxon>Actinomycetota</taxon>
        <taxon>Actinomycetes</taxon>
        <taxon>Propionibacteriales</taxon>
        <taxon>Actinopolymorphaceae</taxon>
        <taxon>Actinopolymorpha</taxon>
    </lineage>
</organism>
<evidence type="ECO:0000313" key="4">
    <source>
        <dbReference type="Proteomes" id="UP000198983"/>
    </source>
</evidence>
<proteinExistence type="predicted"/>
<dbReference type="EMBL" id="LT629732">
    <property type="protein sequence ID" value="SDS36751.1"/>
    <property type="molecule type" value="Genomic_DNA"/>
</dbReference>